<gene>
    <name evidence="8" type="ORF">SADUNF_Sadunf02G0181300</name>
</gene>
<evidence type="ECO:0000313" key="9">
    <source>
        <dbReference type="Proteomes" id="UP000657918"/>
    </source>
</evidence>
<evidence type="ECO:0000256" key="1">
    <source>
        <dbReference type="ARBA" id="ARBA00004123"/>
    </source>
</evidence>
<dbReference type="PANTHER" id="PTHR31429:SF50">
    <property type="entry name" value="WRKY DOMAIN-CONTAINING PROTEIN"/>
    <property type="match status" value="1"/>
</dbReference>
<comment type="caution">
    <text evidence="8">The sequence shown here is derived from an EMBL/GenBank/DDBJ whole genome shotgun (WGS) entry which is preliminary data.</text>
</comment>
<reference evidence="8 9" key="1">
    <citation type="submission" date="2020-10" db="EMBL/GenBank/DDBJ databases">
        <title>Plant Genome Project.</title>
        <authorList>
            <person name="Zhang R.-G."/>
        </authorList>
    </citation>
    <scope>NUCLEOTIDE SEQUENCE [LARGE SCALE GENOMIC DNA]</scope>
    <source>
        <strain evidence="8">FAFU-HL-1</strain>
        <tissue evidence="8">Leaf</tissue>
    </source>
</reference>
<dbReference type="Proteomes" id="UP000657918">
    <property type="component" value="Unassembled WGS sequence"/>
</dbReference>
<dbReference type="InterPro" id="IPR003657">
    <property type="entry name" value="WRKY_dom"/>
</dbReference>
<dbReference type="GO" id="GO:0005634">
    <property type="term" value="C:nucleus"/>
    <property type="evidence" value="ECO:0007669"/>
    <property type="project" value="UniProtKB-SubCell"/>
</dbReference>
<dbReference type="GO" id="GO:0043565">
    <property type="term" value="F:sequence-specific DNA binding"/>
    <property type="evidence" value="ECO:0007669"/>
    <property type="project" value="InterPro"/>
</dbReference>
<feature type="compositionally biased region" description="Basic and acidic residues" evidence="6">
    <location>
        <begin position="231"/>
        <end position="247"/>
    </location>
</feature>
<feature type="domain" description="WRKY" evidence="7">
    <location>
        <begin position="305"/>
        <end position="361"/>
    </location>
</feature>
<feature type="region of interest" description="Disordered" evidence="6">
    <location>
        <begin position="193"/>
        <end position="268"/>
    </location>
</feature>
<comment type="subcellular location">
    <subcellularLocation>
        <location evidence="1">Nucleus</location>
    </subcellularLocation>
</comment>
<keyword evidence="2" id="KW-0805">Transcription regulation</keyword>
<feature type="region of interest" description="Disordered" evidence="6">
    <location>
        <begin position="91"/>
        <end position="111"/>
    </location>
</feature>
<feature type="compositionally biased region" description="Polar residues" evidence="6">
    <location>
        <begin position="488"/>
        <end position="500"/>
    </location>
</feature>
<evidence type="ECO:0000256" key="3">
    <source>
        <dbReference type="ARBA" id="ARBA00023125"/>
    </source>
</evidence>
<dbReference type="Gene3D" id="2.20.25.80">
    <property type="entry name" value="WRKY domain"/>
    <property type="match status" value="1"/>
</dbReference>
<dbReference type="OrthoDB" id="2020995at2759"/>
<keyword evidence="9" id="KW-1185">Reference proteome</keyword>
<dbReference type="InterPro" id="IPR036576">
    <property type="entry name" value="WRKY_dom_sf"/>
</dbReference>
<keyword evidence="5" id="KW-0539">Nucleus</keyword>
<dbReference type="PROSITE" id="PS50811">
    <property type="entry name" value="WRKY"/>
    <property type="match status" value="1"/>
</dbReference>
<name>A0A835N8B8_9ROSI</name>
<dbReference type="GO" id="GO:0003700">
    <property type="term" value="F:DNA-binding transcription factor activity"/>
    <property type="evidence" value="ECO:0007669"/>
    <property type="project" value="InterPro"/>
</dbReference>
<feature type="compositionally biased region" description="Polar residues" evidence="6">
    <location>
        <begin position="566"/>
        <end position="579"/>
    </location>
</feature>
<evidence type="ECO:0000313" key="8">
    <source>
        <dbReference type="EMBL" id="KAF9688281.1"/>
    </source>
</evidence>
<evidence type="ECO:0000256" key="6">
    <source>
        <dbReference type="SAM" id="MobiDB-lite"/>
    </source>
</evidence>
<protein>
    <recommendedName>
        <fullName evidence="7">WRKY domain-containing protein</fullName>
    </recommendedName>
</protein>
<sequence length="579" mass="62746">MDAEATGSPPPTFQFPVKLIRTTDHDHDSSLPPDNRRRRVIDEMDFFADRKHGVDHMMTIISNNTDHDLKDSGSPAGLELNVNTGLNLLTTNTSSEKSTVDDGVSSNMEDKRANSELAVLQAEVERMKLENLRLKGMLNHVTSNYNALQMDLITLMPDQNSQYKNEQHDGKIKNNGIVPRQFMDLGLVAATGGGDTEDLSLCPSEGGRRCDRSRSSGNNAENINEEGTAFEQDKKGSGRGTDQREENPDQGWGSNKVARFNSTKTVDQTEATIRKARVSVRARSEDAMVQPILLNIRWMSMEKVWTEDGERKSMSSSLLSVHNGCWLPSSKTGMFPLVQRCAEDRTILTTTYEGNHNHPLPPAAMAMASTTSSAARMLLSGSMPSADGLMNSNFLARTILPCSSSLATISASAPFPTVTLDLTQNPNPLQLPNQPTQFQVPFPNPPQNLANASAAALLPQIFGQALYNQSKFSGLQMSQDKQTDRLGHQSQPALQQGQQNSLADSLATATAAITADPNFTAALAAAITSIIGGAHQNNINSTNNVQTTTSNNNSNGNITTSNNNSYGHNKITNSSFPGN</sequence>
<accession>A0A835N8B8</accession>
<dbReference type="PANTHER" id="PTHR31429">
    <property type="entry name" value="WRKY TRANSCRIPTION FACTOR 36-RELATED"/>
    <property type="match status" value="1"/>
</dbReference>
<organism evidence="8 9">
    <name type="scientific">Salix dunnii</name>
    <dbReference type="NCBI Taxonomy" id="1413687"/>
    <lineage>
        <taxon>Eukaryota</taxon>
        <taxon>Viridiplantae</taxon>
        <taxon>Streptophyta</taxon>
        <taxon>Embryophyta</taxon>
        <taxon>Tracheophyta</taxon>
        <taxon>Spermatophyta</taxon>
        <taxon>Magnoliopsida</taxon>
        <taxon>eudicotyledons</taxon>
        <taxon>Gunneridae</taxon>
        <taxon>Pentapetalae</taxon>
        <taxon>rosids</taxon>
        <taxon>fabids</taxon>
        <taxon>Malpighiales</taxon>
        <taxon>Salicaceae</taxon>
        <taxon>Saliceae</taxon>
        <taxon>Salix</taxon>
    </lineage>
</organism>
<dbReference type="InterPro" id="IPR044810">
    <property type="entry name" value="WRKY_plant"/>
</dbReference>
<proteinExistence type="predicted"/>
<feature type="region of interest" description="Disordered" evidence="6">
    <location>
        <begin position="542"/>
        <end position="579"/>
    </location>
</feature>
<evidence type="ECO:0000256" key="2">
    <source>
        <dbReference type="ARBA" id="ARBA00023015"/>
    </source>
</evidence>
<feature type="region of interest" description="Disordered" evidence="6">
    <location>
        <begin position="476"/>
        <end position="501"/>
    </location>
</feature>
<evidence type="ECO:0000256" key="4">
    <source>
        <dbReference type="ARBA" id="ARBA00023163"/>
    </source>
</evidence>
<keyword evidence="3" id="KW-0238">DNA-binding</keyword>
<keyword evidence="4" id="KW-0804">Transcription</keyword>
<dbReference type="AlphaFoldDB" id="A0A835N8B8"/>
<feature type="compositionally biased region" description="Low complexity" evidence="6">
    <location>
        <begin position="542"/>
        <end position="565"/>
    </location>
</feature>
<evidence type="ECO:0000256" key="5">
    <source>
        <dbReference type="ARBA" id="ARBA00023242"/>
    </source>
</evidence>
<dbReference type="EMBL" id="JADGMS010000002">
    <property type="protein sequence ID" value="KAF9688281.1"/>
    <property type="molecule type" value="Genomic_DNA"/>
</dbReference>
<evidence type="ECO:0000259" key="7">
    <source>
        <dbReference type="PROSITE" id="PS50811"/>
    </source>
</evidence>